<organism evidence="1 2">
    <name type="scientific">Yoonia phaeophyticola</name>
    <dbReference type="NCBI Taxonomy" id="3137369"/>
    <lineage>
        <taxon>Bacteria</taxon>
        <taxon>Pseudomonadati</taxon>
        <taxon>Pseudomonadota</taxon>
        <taxon>Alphaproteobacteria</taxon>
        <taxon>Rhodobacterales</taxon>
        <taxon>Paracoccaceae</taxon>
        <taxon>Yoonia</taxon>
    </lineage>
</organism>
<dbReference type="Pfam" id="PF05932">
    <property type="entry name" value="CesT"/>
    <property type="match status" value="1"/>
</dbReference>
<keyword evidence="2" id="KW-1185">Reference proteome</keyword>
<name>A0ABZ2V3W8_9RHOB</name>
<sequence length="154" mass="17220">MQQADEILDFLNTKLGAESLVWQGDHASIKFEDETIIDFVKIDMHTIELVHVIEKFTGVADATICTNLLIGNYQGGMTGAARLSLTPDFKTLALCSRIDVRAIDTVLFEELMTDFLKYVQFWNSDEAASYLQGDEEVMNTAAAPQDTEAFMTRV</sequence>
<gene>
    <name evidence="1" type="ORF">AABB29_00625</name>
</gene>
<dbReference type="InterPro" id="IPR010261">
    <property type="entry name" value="Tir_chaperone"/>
</dbReference>
<dbReference type="Gene3D" id="3.30.1460.10">
    <property type="match status" value="1"/>
</dbReference>
<evidence type="ECO:0000313" key="1">
    <source>
        <dbReference type="EMBL" id="WZC49199.1"/>
    </source>
</evidence>
<dbReference type="EMBL" id="CP150951">
    <property type="protein sequence ID" value="WZC49199.1"/>
    <property type="molecule type" value="Genomic_DNA"/>
</dbReference>
<dbReference type="RefSeq" id="WP_341367310.1">
    <property type="nucleotide sequence ID" value="NZ_CP150951.2"/>
</dbReference>
<evidence type="ECO:0000313" key="2">
    <source>
        <dbReference type="Proteomes" id="UP001440612"/>
    </source>
</evidence>
<dbReference type="SUPFAM" id="SSF69635">
    <property type="entry name" value="Type III secretory system chaperone-like"/>
    <property type="match status" value="1"/>
</dbReference>
<dbReference type="CDD" id="cd16364">
    <property type="entry name" value="T3SC_I-like"/>
    <property type="match status" value="1"/>
</dbReference>
<accession>A0ABZ2V3W8</accession>
<reference evidence="2" key="1">
    <citation type="submission" date="2024-04" db="EMBL/GenBank/DDBJ databases">
        <title>Phylogenomic analyses of a clade within the roseobacter group suggest taxonomic reassignments of species of the genera Aestuariivita, Citreicella, Loktanella, Nautella, Pelagibaca, Ruegeria, Thalassobius, Thiobacimonas and Tropicibacter, and the proposal o.</title>
        <authorList>
            <person name="Jeon C.O."/>
        </authorList>
    </citation>
    <scope>NUCLEOTIDE SEQUENCE [LARGE SCALE GENOMIC DNA]</scope>
    <source>
        <strain evidence="2">BS5-3</strain>
    </source>
</reference>
<protein>
    <submittedName>
        <fullName evidence="1">Type III secretion system chaperone</fullName>
    </submittedName>
</protein>
<proteinExistence type="predicted"/>
<dbReference type="Proteomes" id="UP001440612">
    <property type="component" value="Chromosome"/>
</dbReference>